<evidence type="ECO:0000256" key="1">
    <source>
        <dbReference type="SAM" id="MobiDB-lite"/>
    </source>
</evidence>
<gene>
    <name evidence="2" type="ORF">GE061_017377</name>
</gene>
<organism evidence="2 3">
    <name type="scientific">Apolygus lucorum</name>
    <name type="common">Small green plant bug</name>
    <name type="synonym">Lygocoris lucorum</name>
    <dbReference type="NCBI Taxonomy" id="248454"/>
    <lineage>
        <taxon>Eukaryota</taxon>
        <taxon>Metazoa</taxon>
        <taxon>Ecdysozoa</taxon>
        <taxon>Arthropoda</taxon>
        <taxon>Hexapoda</taxon>
        <taxon>Insecta</taxon>
        <taxon>Pterygota</taxon>
        <taxon>Neoptera</taxon>
        <taxon>Paraneoptera</taxon>
        <taxon>Hemiptera</taxon>
        <taxon>Heteroptera</taxon>
        <taxon>Panheteroptera</taxon>
        <taxon>Cimicomorpha</taxon>
        <taxon>Miridae</taxon>
        <taxon>Mirini</taxon>
        <taxon>Apolygus</taxon>
    </lineage>
</organism>
<feature type="region of interest" description="Disordered" evidence="1">
    <location>
        <begin position="1"/>
        <end position="92"/>
    </location>
</feature>
<feature type="non-terminal residue" evidence="2">
    <location>
        <position position="92"/>
    </location>
</feature>
<feature type="compositionally biased region" description="Polar residues" evidence="1">
    <location>
        <begin position="68"/>
        <end position="79"/>
    </location>
</feature>
<protein>
    <submittedName>
        <fullName evidence="2">Uncharacterized protein</fullName>
    </submittedName>
</protein>
<evidence type="ECO:0000313" key="3">
    <source>
        <dbReference type="Proteomes" id="UP000466442"/>
    </source>
</evidence>
<dbReference type="AlphaFoldDB" id="A0A8S9XAV9"/>
<comment type="caution">
    <text evidence="2">The sequence shown here is derived from an EMBL/GenBank/DDBJ whole genome shotgun (WGS) entry which is preliminary data.</text>
</comment>
<name>A0A8S9XAV9_APOLU</name>
<dbReference type="Proteomes" id="UP000466442">
    <property type="component" value="Unassembled WGS sequence"/>
</dbReference>
<proteinExistence type="predicted"/>
<feature type="compositionally biased region" description="Basic and acidic residues" evidence="1">
    <location>
        <begin position="49"/>
        <end position="60"/>
    </location>
</feature>
<feature type="compositionally biased region" description="Polar residues" evidence="1">
    <location>
        <begin position="30"/>
        <end position="41"/>
    </location>
</feature>
<keyword evidence="3" id="KW-1185">Reference proteome</keyword>
<reference evidence="2" key="1">
    <citation type="journal article" date="2021" name="Mol. Ecol. Resour.">
        <title>Apolygus lucorum genome provides insights into omnivorousness and mesophyll feeding.</title>
        <authorList>
            <person name="Liu Y."/>
            <person name="Liu H."/>
            <person name="Wang H."/>
            <person name="Huang T."/>
            <person name="Liu B."/>
            <person name="Yang B."/>
            <person name="Yin L."/>
            <person name="Li B."/>
            <person name="Zhang Y."/>
            <person name="Zhang S."/>
            <person name="Jiang F."/>
            <person name="Zhang X."/>
            <person name="Ren Y."/>
            <person name="Wang B."/>
            <person name="Wang S."/>
            <person name="Lu Y."/>
            <person name="Wu K."/>
            <person name="Fan W."/>
            <person name="Wang G."/>
        </authorList>
    </citation>
    <scope>NUCLEOTIDE SEQUENCE</scope>
    <source>
        <strain evidence="2">12Hb</strain>
    </source>
</reference>
<evidence type="ECO:0000313" key="2">
    <source>
        <dbReference type="EMBL" id="KAF6206152.1"/>
    </source>
</evidence>
<sequence>NDRGKGGLARVYQNMWRESSSESVMTDSSPKPSSTNTNVHHPSSASSRSESHYYRTKEGEINDFFFSSRPSTSKHNYTFSSSRRRPSTPSTM</sequence>
<dbReference type="EMBL" id="WIXP02000008">
    <property type="protein sequence ID" value="KAF6206152.1"/>
    <property type="molecule type" value="Genomic_DNA"/>
</dbReference>
<accession>A0A8S9XAV9</accession>